<keyword evidence="7" id="KW-1185">Reference proteome</keyword>
<feature type="transmembrane region" description="Helical" evidence="5">
    <location>
        <begin position="151"/>
        <end position="169"/>
    </location>
</feature>
<keyword evidence="5" id="KW-0808">Transferase</keyword>
<dbReference type="EC" id="2.1.1.100" evidence="5"/>
<evidence type="ECO:0000256" key="5">
    <source>
        <dbReference type="RuleBase" id="RU362022"/>
    </source>
</evidence>
<sequence length="239" mass="26985">MDIPTCLYALIVIHSGYLIQLSFRQPSSKVISTQTGSWVGWVMASPSGMITARTTTMALALHQAVVALSLSHTLPRSDEVLQSVCPTPLYLDPQLFAWTTALVGSLALLYIGSYIRFQAYAQLGSNFTYRIAKPDQLITSGQYAYVRHPSYTGLFMVLLATNFLFFRQRGLVSCWLPLFDVKMVTNPKYAYLVPALAMGIPFTLFLKRVVDEEAMMENEFGQQWRDYRAGTKKFIPYVY</sequence>
<comment type="catalytic activity">
    <reaction evidence="5">
        <text>[protein]-C-terminal S-[(2E,6E)-farnesyl]-L-cysteine + S-adenosyl-L-methionine = [protein]-C-terminal S-[(2E,6E)-farnesyl]-L-cysteine methyl ester + S-adenosyl-L-homocysteine</text>
        <dbReference type="Rhea" id="RHEA:21672"/>
        <dbReference type="Rhea" id="RHEA-COMP:12125"/>
        <dbReference type="Rhea" id="RHEA-COMP:12126"/>
        <dbReference type="ChEBI" id="CHEBI:57856"/>
        <dbReference type="ChEBI" id="CHEBI:59789"/>
        <dbReference type="ChEBI" id="CHEBI:90510"/>
        <dbReference type="ChEBI" id="CHEBI:90511"/>
        <dbReference type="EC" id="2.1.1.100"/>
    </reaction>
</comment>
<dbReference type="PANTHER" id="PTHR12714:SF9">
    <property type="entry name" value="PROTEIN-S-ISOPRENYLCYSTEINE O-METHYLTRANSFERASE"/>
    <property type="match status" value="1"/>
</dbReference>
<comment type="caution">
    <text evidence="5">Lacks conserved residue(s) required for the propagation of feature annotation.</text>
</comment>
<evidence type="ECO:0000256" key="4">
    <source>
        <dbReference type="ARBA" id="ARBA00023136"/>
    </source>
</evidence>
<dbReference type="PANTHER" id="PTHR12714">
    <property type="entry name" value="PROTEIN-S ISOPRENYLCYSTEINE O-METHYLTRANSFERASE"/>
    <property type="match status" value="1"/>
</dbReference>
<dbReference type="OrthoDB" id="422086at2759"/>
<dbReference type="AlphaFoldDB" id="A0A9W8WW02"/>
<dbReference type="GO" id="GO:0032259">
    <property type="term" value="P:methylation"/>
    <property type="evidence" value="ECO:0007669"/>
    <property type="project" value="UniProtKB-KW"/>
</dbReference>
<accession>A0A9W8WW02</accession>
<keyword evidence="4 5" id="KW-0472">Membrane</keyword>
<keyword evidence="2 5" id="KW-0812">Transmembrane</keyword>
<dbReference type="Gene3D" id="1.20.120.1630">
    <property type="match status" value="1"/>
</dbReference>
<comment type="similarity">
    <text evidence="5">Belongs to the class VI-like SAM-binding methyltransferase superfamily. Isoprenylcysteine carboxyl methyltransferase family.</text>
</comment>
<keyword evidence="5" id="KW-0489">Methyltransferase</keyword>
<gene>
    <name evidence="6" type="ORF">N0V87_006828</name>
</gene>
<reference evidence="6" key="1">
    <citation type="submission" date="2022-10" db="EMBL/GenBank/DDBJ databases">
        <title>Tapping the CABI collections for fungal endophytes: first genome assemblies for Collariella, Neodidymelliopsis, Ascochyta clinopodiicola, Didymella pomorum, Didymosphaeria variabile, Neocosmospora piperis and Neocucurbitaria cava.</title>
        <authorList>
            <person name="Hill R."/>
        </authorList>
    </citation>
    <scope>NUCLEOTIDE SEQUENCE</scope>
    <source>
        <strain evidence="6">IMI 360193</strain>
    </source>
</reference>
<dbReference type="InterPro" id="IPR007269">
    <property type="entry name" value="ICMT_MeTrfase"/>
</dbReference>
<dbReference type="Pfam" id="PF04140">
    <property type="entry name" value="ICMT"/>
    <property type="match status" value="1"/>
</dbReference>
<dbReference type="GO" id="GO:0004671">
    <property type="term" value="F:protein C-terminal S-isoprenylcysteine carboxyl O-methyltransferase activity"/>
    <property type="evidence" value="ECO:0007669"/>
    <property type="project" value="UniProtKB-EC"/>
</dbReference>
<keyword evidence="5" id="KW-0949">S-adenosyl-L-methionine</keyword>
<proteinExistence type="inferred from homology"/>
<comment type="caution">
    <text evidence="6">The sequence shown here is derived from an EMBL/GenBank/DDBJ whole genome shotgun (WGS) entry which is preliminary data.</text>
</comment>
<comment type="subcellular location">
    <subcellularLocation>
        <location evidence="5">Endoplasmic reticulum membrane</location>
        <topology evidence="5">Multi-pass membrane protein</topology>
    </subcellularLocation>
    <subcellularLocation>
        <location evidence="1">Membrane</location>
        <topology evidence="1">Multi-pass membrane protein</topology>
    </subcellularLocation>
</comment>
<keyword evidence="3 5" id="KW-1133">Transmembrane helix</keyword>
<feature type="transmembrane region" description="Helical" evidence="5">
    <location>
        <begin position="189"/>
        <end position="206"/>
    </location>
</feature>
<evidence type="ECO:0000313" key="7">
    <source>
        <dbReference type="Proteomes" id="UP001140562"/>
    </source>
</evidence>
<dbReference type="EMBL" id="JAPEUV010000076">
    <property type="protein sequence ID" value="KAJ4334500.1"/>
    <property type="molecule type" value="Genomic_DNA"/>
</dbReference>
<name>A0A9W8WW02_9PLEO</name>
<protein>
    <recommendedName>
        <fullName evidence="5">Protein-S-isoprenylcysteine O-methyltransferase</fullName>
        <ecNumber evidence="5">2.1.1.100</ecNumber>
    </recommendedName>
</protein>
<keyword evidence="5" id="KW-0256">Endoplasmic reticulum</keyword>
<dbReference type="GO" id="GO:0005789">
    <property type="term" value="C:endoplasmic reticulum membrane"/>
    <property type="evidence" value="ECO:0007669"/>
    <property type="project" value="UniProtKB-SubCell"/>
</dbReference>
<feature type="transmembrane region" description="Helical" evidence="5">
    <location>
        <begin position="95"/>
        <end position="115"/>
    </location>
</feature>
<evidence type="ECO:0000256" key="2">
    <source>
        <dbReference type="ARBA" id="ARBA00022692"/>
    </source>
</evidence>
<evidence type="ECO:0000256" key="3">
    <source>
        <dbReference type="ARBA" id="ARBA00022989"/>
    </source>
</evidence>
<organism evidence="6 7">
    <name type="scientific">Didymella glomerata</name>
    <dbReference type="NCBI Taxonomy" id="749621"/>
    <lineage>
        <taxon>Eukaryota</taxon>
        <taxon>Fungi</taxon>
        <taxon>Dikarya</taxon>
        <taxon>Ascomycota</taxon>
        <taxon>Pezizomycotina</taxon>
        <taxon>Dothideomycetes</taxon>
        <taxon>Pleosporomycetidae</taxon>
        <taxon>Pleosporales</taxon>
        <taxon>Pleosporineae</taxon>
        <taxon>Didymellaceae</taxon>
        <taxon>Didymella</taxon>
    </lineage>
</organism>
<evidence type="ECO:0000313" key="6">
    <source>
        <dbReference type="EMBL" id="KAJ4334500.1"/>
    </source>
</evidence>
<evidence type="ECO:0000256" key="1">
    <source>
        <dbReference type="ARBA" id="ARBA00004141"/>
    </source>
</evidence>
<dbReference type="Proteomes" id="UP001140562">
    <property type="component" value="Unassembled WGS sequence"/>
</dbReference>